<dbReference type="EC" id="6.2.1.2" evidence="4"/>
<evidence type="ECO:0000256" key="2">
    <source>
        <dbReference type="ARBA" id="ARBA00022598"/>
    </source>
</evidence>
<evidence type="ECO:0000256" key="4">
    <source>
        <dbReference type="ARBA" id="ARBA00039009"/>
    </source>
</evidence>
<accession>A0AAN8PP62</accession>
<evidence type="ECO:0000256" key="1">
    <source>
        <dbReference type="ARBA" id="ARBA00006432"/>
    </source>
</evidence>
<sequence length="603" mass="68295">MSAASQHIKPFLKTLFCRTRVDRFHWKPSKYRYCSNAGVEKLKWSYVHGNDSQPLLGITIGKALQNTVERNPTKEAVVFYDDGIRKTNEQFLEDVDQFAAGLANIGLKRGDRIGIWGPNRYEWIVTQYASARLGLILVNINPQYKQDELEYALRKVGCKALISAISHQNQDYYEMLFNIIPELATDHPNDIKSHLLPEFKTLIMMGESKYRGALRFSEISEAGGNKERDYILDLQDKLQFDDPINIQFTSGTTGSPKGVTLSHHNITNNSHTVGIRLDYHQRESRICCPVPLYHCFGMVLGSLSICMHGACVVFPAASFKPEATLQAVQDEKCTSLYGVPTMFIDMLNHPDFNNYNFSSLYTGVMAGSPCPIEVMKEVNTKMNMPEVIVCYGLTETSPVTFSSFRDSPIEKRVSTIGLPGSHVEAKVINENGDIVRTNVSGELCSRGYTTMLCYWEDPDKTDDVISPARWFRTGDIAVIDDEGYCKIVGRIKDMIIRGGENVYPTEIEQILYQHPKVKDVQVVGVPDQRLGEEICACIELKSGESSTADEIIEYCRQQMARYKVPRYVEFVDRYPLTVTGKVMKFKIREDMVQKLGLQHIHPH</sequence>
<comment type="caution">
    <text evidence="10">The sequence shown here is derived from an EMBL/GenBank/DDBJ whole genome shotgun (WGS) entry which is preliminary data.</text>
</comment>
<evidence type="ECO:0000256" key="6">
    <source>
        <dbReference type="ARBA" id="ARBA00047319"/>
    </source>
</evidence>
<evidence type="ECO:0000256" key="5">
    <source>
        <dbReference type="ARBA" id="ARBA00039638"/>
    </source>
</evidence>
<evidence type="ECO:0000259" key="8">
    <source>
        <dbReference type="Pfam" id="PF00501"/>
    </source>
</evidence>
<reference evidence="10 11" key="1">
    <citation type="submission" date="2024-01" db="EMBL/GenBank/DDBJ databases">
        <title>The genome of the rayed Mediterranean limpet Patella caerulea (Linnaeus, 1758).</title>
        <authorList>
            <person name="Anh-Thu Weber A."/>
            <person name="Halstead-Nussloch G."/>
        </authorList>
    </citation>
    <scope>NUCLEOTIDE SEQUENCE [LARGE SCALE GENOMIC DNA]</scope>
    <source>
        <strain evidence="10">AATW-2023a</strain>
        <tissue evidence="10">Whole specimen</tissue>
    </source>
</reference>
<dbReference type="Gene3D" id="2.30.38.10">
    <property type="entry name" value="Luciferase, Domain 3"/>
    <property type="match status" value="1"/>
</dbReference>
<dbReference type="InterPro" id="IPR025110">
    <property type="entry name" value="AMP-bd_C"/>
</dbReference>
<feature type="domain" description="AMP-dependent synthetase/ligase" evidence="8">
    <location>
        <begin position="65"/>
        <end position="455"/>
    </location>
</feature>
<dbReference type="Pfam" id="PF00501">
    <property type="entry name" value="AMP-binding"/>
    <property type="match status" value="1"/>
</dbReference>
<evidence type="ECO:0000256" key="3">
    <source>
        <dbReference type="ARBA" id="ARBA00037247"/>
    </source>
</evidence>
<feature type="domain" description="AMP-binding enzyme C-terminal" evidence="9">
    <location>
        <begin position="506"/>
        <end position="581"/>
    </location>
</feature>
<dbReference type="PANTHER" id="PTHR43201:SF5">
    <property type="entry name" value="MEDIUM-CHAIN ACYL-COA LIGASE ACSF2, MITOCHONDRIAL"/>
    <property type="match status" value="1"/>
</dbReference>
<dbReference type="PROSITE" id="PS00455">
    <property type="entry name" value="AMP_BINDING"/>
    <property type="match status" value="1"/>
</dbReference>
<dbReference type="Proteomes" id="UP001347796">
    <property type="component" value="Unassembled WGS sequence"/>
</dbReference>
<dbReference type="SUPFAM" id="SSF56801">
    <property type="entry name" value="Acetyl-CoA synthetase-like"/>
    <property type="match status" value="1"/>
</dbReference>
<evidence type="ECO:0000256" key="7">
    <source>
        <dbReference type="ARBA" id="ARBA00048277"/>
    </source>
</evidence>
<comment type="catalytic activity">
    <reaction evidence="6">
        <text>octanoate + ATP + CoA = octanoyl-CoA + AMP + diphosphate</text>
        <dbReference type="Rhea" id="RHEA:33631"/>
        <dbReference type="ChEBI" id="CHEBI:25646"/>
        <dbReference type="ChEBI" id="CHEBI:30616"/>
        <dbReference type="ChEBI" id="CHEBI:33019"/>
        <dbReference type="ChEBI" id="CHEBI:57287"/>
        <dbReference type="ChEBI" id="CHEBI:57386"/>
        <dbReference type="ChEBI" id="CHEBI:456215"/>
    </reaction>
</comment>
<dbReference type="GO" id="GO:0031956">
    <property type="term" value="F:medium-chain fatty acid-CoA ligase activity"/>
    <property type="evidence" value="ECO:0007669"/>
    <property type="project" value="UniProtKB-EC"/>
</dbReference>
<dbReference type="Gene3D" id="3.40.50.980">
    <property type="match status" value="2"/>
</dbReference>
<dbReference type="FunFam" id="3.40.50.12780:FF:000003">
    <property type="entry name" value="Long-chain-fatty-acid--CoA ligase FadD"/>
    <property type="match status" value="1"/>
</dbReference>
<dbReference type="GO" id="GO:0006631">
    <property type="term" value="P:fatty acid metabolic process"/>
    <property type="evidence" value="ECO:0007669"/>
    <property type="project" value="TreeGrafter"/>
</dbReference>
<protein>
    <recommendedName>
        <fullName evidence="5">Medium-chain acyl-CoA ligase ACSF2, mitochondrial</fullName>
        <ecNumber evidence="4">6.2.1.2</ecNumber>
    </recommendedName>
</protein>
<dbReference type="PANTHER" id="PTHR43201">
    <property type="entry name" value="ACYL-COA SYNTHETASE"/>
    <property type="match status" value="1"/>
</dbReference>
<dbReference type="EMBL" id="JAZGQO010000011">
    <property type="protein sequence ID" value="KAK6173385.1"/>
    <property type="molecule type" value="Genomic_DNA"/>
</dbReference>
<dbReference type="CDD" id="cd05917">
    <property type="entry name" value="FACL_like_2"/>
    <property type="match status" value="1"/>
</dbReference>
<evidence type="ECO:0000313" key="10">
    <source>
        <dbReference type="EMBL" id="KAK6173385.1"/>
    </source>
</evidence>
<comment type="catalytic activity">
    <reaction evidence="7">
        <text>a medium-chain fatty acid + ATP + CoA = a medium-chain fatty acyl-CoA + AMP + diphosphate</text>
        <dbReference type="Rhea" id="RHEA:48340"/>
        <dbReference type="ChEBI" id="CHEBI:30616"/>
        <dbReference type="ChEBI" id="CHEBI:33019"/>
        <dbReference type="ChEBI" id="CHEBI:57287"/>
        <dbReference type="ChEBI" id="CHEBI:59558"/>
        <dbReference type="ChEBI" id="CHEBI:90546"/>
        <dbReference type="ChEBI" id="CHEBI:456215"/>
        <dbReference type="EC" id="6.2.1.2"/>
    </reaction>
</comment>
<dbReference type="AlphaFoldDB" id="A0AAN8PP62"/>
<gene>
    <name evidence="10" type="ORF">SNE40_016847</name>
</gene>
<proteinExistence type="inferred from homology"/>
<comment type="similarity">
    <text evidence="1">Belongs to the ATP-dependent AMP-binding enzyme family.</text>
</comment>
<evidence type="ECO:0000259" key="9">
    <source>
        <dbReference type="Pfam" id="PF13193"/>
    </source>
</evidence>
<dbReference type="FunFam" id="3.30.300.30:FF:000008">
    <property type="entry name" value="2,3-dihydroxybenzoate-AMP ligase"/>
    <property type="match status" value="1"/>
</dbReference>
<dbReference type="InterPro" id="IPR045851">
    <property type="entry name" value="AMP-bd_C_sf"/>
</dbReference>
<evidence type="ECO:0000313" key="11">
    <source>
        <dbReference type="Proteomes" id="UP001347796"/>
    </source>
</evidence>
<dbReference type="Gene3D" id="3.30.300.30">
    <property type="match status" value="1"/>
</dbReference>
<organism evidence="10 11">
    <name type="scientific">Patella caerulea</name>
    <name type="common">Rayed Mediterranean limpet</name>
    <dbReference type="NCBI Taxonomy" id="87958"/>
    <lineage>
        <taxon>Eukaryota</taxon>
        <taxon>Metazoa</taxon>
        <taxon>Spiralia</taxon>
        <taxon>Lophotrochozoa</taxon>
        <taxon>Mollusca</taxon>
        <taxon>Gastropoda</taxon>
        <taxon>Patellogastropoda</taxon>
        <taxon>Patelloidea</taxon>
        <taxon>Patellidae</taxon>
        <taxon>Patella</taxon>
    </lineage>
</organism>
<comment type="function">
    <text evidence="3">Acyl-CoA synthases catalyze the initial reaction in fatty acid metabolism, by forming a thioester with CoA. Has some preference toward medium-chain substrates. Plays a role in adipocyte differentiation.</text>
</comment>
<keyword evidence="11" id="KW-1185">Reference proteome</keyword>
<dbReference type="InterPro" id="IPR000873">
    <property type="entry name" value="AMP-dep_synth/lig_dom"/>
</dbReference>
<name>A0AAN8PP62_PATCE</name>
<dbReference type="Pfam" id="PF13193">
    <property type="entry name" value="AMP-binding_C"/>
    <property type="match status" value="1"/>
</dbReference>
<keyword evidence="2" id="KW-0436">Ligase</keyword>
<dbReference type="InterPro" id="IPR020845">
    <property type="entry name" value="AMP-binding_CS"/>
</dbReference>